<feature type="coiled-coil region" evidence="1">
    <location>
        <begin position="168"/>
        <end position="195"/>
    </location>
</feature>
<dbReference type="AlphaFoldDB" id="A0A6M3MAG0"/>
<name>A0A6M3MAG0_9ZZZZ</name>
<gene>
    <name evidence="2" type="ORF">MM171B01415_0004</name>
</gene>
<dbReference type="EMBL" id="MT143766">
    <property type="protein sequence ID" value="QJB02206.1"/>
    <property type="molecule type" value="Genomic_DNA"/>
</dbReference>
<proteinExistence type="predicted"/>
<accession>A0A6M3MAG0</accession>
<sequence>MDTKITGAIGAGVGALQTPVIRQFVDRAYPTTNVPFLKGFGTPSSLVGTVGGGIALAAGAIGTTKGKDGRPRLSDNVVVPAIDYGIVALIGGIFSGLYPAVTEADCVAKGGYFYDGVCHKEPAAAMSMQNQPGIQTATSYTYKPPAIASQSYIPPARTQSPAVDMNVLKQMSAEIQRLSQAVQSLNQENAALRTQAHVPAIMVEPGQVTSKQRKYGFMEGVETSAQPLRKVQQIRKKFDFMG</sequence>
<keyword evidence="1" id="KW-0175">Coiled coil</keyword>
<reference evidence="2" key="1">
    <citation type="submission" date="2020-03" db="EMBL/GenBank/DDBJ databases">
        <title>The deep terrestrial virosphere.</title>
        <authorList>
            <person name="Holmfeldt K."/>
            <person name="Nilsson E."/>
            <person name="Simone D."/>
            <person name="Lopez-Fernandez M."/>
            <person name="Wu X."/>
            <person name="de Brujin I."/>
            <person name="Lundin D."/>
            <person name="Andersson A."/>
            <person name="Bertilsson S."/>
            <person name="Dopson M."/>
        </authorList>
    </citation>
    <scope>NUCLEOTIDE SEQUENCE</scope>
    <source>
        <strain evidence="2">MM171B01415</strain>
    </source>
</reference>
<protein>
    <submittedName>
        <fullName evidence="2">Uncharacterized protein</fullName>
    </submittedName>
</protein>
<organism evidence="2">
    <name type="scientific">viral metagenome</name>
    <dbReference type="NCBI Taxonomy" id="1070528"/>
    <lineage>
        <taxon>unclassified sequences</taxon>
        <taxon>metagenomes</taxon>
        <taxon>organismal metagenomes</taxon>
    </lineage>
</organism>
<evidence type="ECO:0000313" key="2">
    <source>
        <dbReference type="EMBL" id="QJB02206.1"/>
    </source>
</evidence>
<evidence type="ECO:0000256" key="1">
    <source>
        <dbReference type="SAM" id="Coils"/>
    </source>
</evidence>